<name>A0A919GUN5_9ACTN</name>
<dbReference type="SUPFAM" id="SSF56747">
    <property type="entry name" value="Prim-pol domain"/>
    <property type="match status" value="1"/>
</dbReference>
<dbReference type="CDD" id="cd04859">
    <property type="entry name" value="Prim_Pol"/>
    <property type="match status" value="1"/>
</dbReference>
<comment type="caution">
    <text evidence="2">The sequence shown here is derived from an EMBL/GenBank/DDBJ whole genome shotgun (WGS) entry which is preliminary data.</text>
</comment>
<dbReference type="InterPro" id="IPR015330">
    <property type="entry name" value="DNA_primase/pol_bifunc_N"/>
</dbReference>
<evidence type="ECO:0000313" key="2">
    <source>
        <dbReference type="EMBL" id="GHI84149.1"/>
    </source>
</evidence>
<evidence type="ECO:0000259" key="1">
    <source>
        <dbReference type="SMART" id="SM00943"/>
    </source>
</evidence>
<reference evidence="2" key="1">
    <citation type="submission" date="2020-09" db="EMBL/GenBank/DDBJ databases">
        <title>Whole genome shotgun sequence of Streptomyces xanthophaeus NBRC 12829.</title>
        <authorList>
            <person name="Komaki H."/>
            <person name="Tamura T."/>
        </authorList>
    </citation>
    <scope>NUCLEOTIDE SEQUENCE</scope>
    <source>
        <strain evidence="2">NBRC 12829</strain>
    </source>
</reference>
<protein>
    <recommendedName>
        <fullName evidence="1">DNA primase/polymerase bifunctional N-terminal domain-containing protein</fullName>
    </recommendedName>
</protein>
<accession>A0A919GUN5</accession>
<dbReference type="SMART" id="SM00943">
    <property type="entry name" value="Prim-Pol"/>
    <property type="match status" value="1"/>
</dbReference>
<feature type="domain" description="DNA primase/polymerase bifunctional N-terminal" evidence="1">
    <location>
        <begin position="25"/>
        <end position="213"/>
    </location>
</feature>
<dbReference type="Pfam" id="PF09250">
    <property type="entry name" value="Prim-Pol"/>
    <property type="match status" value="1"/>
</dbReference>
<gene>
    <name evidence="2" type="ORF">Sxan_15130</name>
</gene>
<evidence type="ECO:0000313" key="3">
    <source>
        <dbReference type="Proteomes" id="UP000600026"/>
    </source>
</evidence>
<sequence>MTAYPETSDFKQSLSSECTRLGDSAERLHRMGLYLFPADHPHLPEPACLRMHHPEQIRAERAKGTLHPRGKHPTLRWSSAAANDPSTAARWYTGTPRNIGIACAPSGLLVLDDDTGTALADLCADHDREMPKTFTVGTRAGRRHHYFLQPDPETPLGNGLGALTGRGFDIRGGATATSEHGGYVIAPGSRHETNAVYTACDWDADIIPLPGWIASLLRATPLSPRRRRGEDPVDASDLVGVLAKLRDQDEGNRNNLLWWAACRCAEAVLDGVDETAVRGVLGVCAERLGLTAWEARNALTRAVRTVARQVAA</sequence>
<dbReference type="EMBL" id="BNEE01000004">
    <property type="protein sequence ID" value="GHI84149.1"/>
    <property type="molecule type" value="Genomic_DNA"/>
</dbReference>
<keyword evidence="3" id="KW-1185">Reference proteome</keyword>
<organism evidence="2 3">
    <name type="scientific">Streptomyces xanthophaeus</name>
    <dbReference type="NCBI Taxonomy" id="67385"/>
    <lineage>
        <taxon>Bacteria</taxon>
        <taxon>Bacillati</taxon>
        <taxon>Actinomycetota</taxon>
        <taxon>Actinomycetes</taxon>
        <taxon>Kitasatosporales</taxon>
        <taxon>Streptomycetaceae</taxon>
        <taxon>Streptomyces</taxon>
    </lineage>
</organism>
<proteinExistence type="predicted"/>
<dbReference type="AlphaFoldDB" id="A0A919GUN5"/>
<dbReference type="Proteomes" id="UP000600026">
    <property type="component" value="Unassembled WGS sequence"/>
</dbReference>